<dbReference type="OrthoDB" id="5450709at2"/>
<name>A0A495LZC2_9FLAO</name>
<proteinExistence type="predicted"/>
<feature type="signal peptide" evidence="1">
    <location>
        <begin position="1"/>
        <end position="19"/>
    </location>
</feature>
<dbReference type="Pfam" id="PF12094">
    <property type="entry name" value="DUF3570"/>
    <property type="match status" value="1"/>
</dbReference>
<organism evidence="2 3">
    <name type="scientific">Flavobacterium endophyticum</name>
    <dbReference type="NCBI Taxonomy" id="1540163"/>
    <lineage>
        <taxon>Bacteria</taxon>
        <taxon>Pseudomonadati</taxon>
        <taxon>Bacteroidota</taxon>
        <taxon>Flavobacteriia</taxon>
        <taxon>Flavobacteriales</taxon>
        <taxon>Flavobacteriaceae</taxon>
        <taxon>Flavobacterium</taxon>
    </lineage>
</organism>
<keyword evidence="3" id="KW-1185">Reference proteome</keyword>
<dbReference type="EMBL" id="RBLC01000005">
    <property type="protein sequence ID" value="RKS19106.1"/>
    <property type="molecule type" value="Genomic_DNA"/>
</dbReference>
<evidence type="ECO:0000313" key="2">
    <source>
        <dbReference type="EMBL" id="RKS19106.1"/>
    </source>
</evidence>
<gene>
    <name evidence="2" type="ORF">CLV94_3057</name>
</gene>
<comment type="caution">
    <text evidence="2">The sequence shown here is derived from an EMBL/GenBank/DDBJ whole genome shotgun (WGS) entry which is preliminary data.</text>
</comment>
<evidence type="ECO:0000256" key="1">
    <source>
        <dbReference type="SAM" id="SignalP"/>
    </source>
</evidence>
<reference evidence="2 3" key="1">
    <citation type="submission" date="2018-10" db="EMBL/GenBank/DDBJ databases">
        <title>Genomic Encyclopedia of Archaeal and Bacterial Type Strains, Phase II (KMG-II): from individual species to whole genera.</title>
        <authorList>
            <person name="Goeker M."/>
        </authorList>
    </citation>
    <scope>NUCLEOTIDE SEQUENCE [LARGE SCALE GENOMIC DNA]</scope>
    <source>
        <strain evidence="2 3">DSM 29537</strain>
    </source>
</reference>
<feature type="chain" id="PRO_5019731033" evidence="1">
    <location>
        <begin position="20"/>
        <end position="395"/>
    </location>
</feature>
<keyword evidence="1" id="KW-0732">Signal</keyword>
<protein>
    <submittedName>
        <fullName evidence="2">Uncharacterized protein DUF3570</fullName>
    </submittedName>
</protein>
<dbReference type="InterPro" id="IPR021953">
    <property type="entry name" value="DUF3570"/>
</dbReference>
<accession>A0A495LZC2</accession>
<dbReference type="RefSeq" id="WP_121377338.1">
    <property type="nucleotide sequence ID" value="NZ_RBLC01000005.1"/>
</dbReference>
<sequence>MKRIFITGFALLGLFKAYAQNDPADSTSYKPKKLKIEEINLVSSYYRQDGNNSAVTGGEGTEKLTDISNAIDLRVVKYGENNIKHTFDFEVGVDHYSSASSDKIDLSANSSASSSDMRVYPSLNYIRENEEKGRAMGIGISSSSEYDYQSFGGNVSFSQKTKDRNGEFGAKFQAYLDQVKMLAPIELRGLPNVDDSGNASRNTFVGSLTYSQIVSKNFQVMFQADLVSQQGYLSLPFHRVYFTDGSVHQEKLPDSRLKIPLAARASYFLGDNIVLRGYYRFYTDDWGIQSHTADIEIPVKISSFVSVSPFYRYYTQTAAKYFKGYEMHGPQSDFYTSNYDLSKFDSSFFGLGLRLTPVNGVFGIKRLNMVEIRYGHYVRSNNLDSDIISINLRFK</sequence>
<dbReference type="AlphaFoldDB" id="A0A495LZC2"/>
<evidence type="ECO:0000313" key="3">
    <source>
        <dbReference type="Proteomes" id="UP000277579"/>
    </source>
</evidence>
<dbReference type="Proteomes" id="UP000277579">
    <property type="component" value="Unassembled WGS sequence"/>
</dbReference>